<evidence type="ECO:0000313" key="1">
    <source>
        <dbReference type="EMBL" id="GFF17604.1"/>
    </source>
</evidence>
<dbReference type="AlphaFoldDB" id="A0A5M3Z5I7"/>
<dbReference type="Proteomes" id="UP000452235">
    <property type="component" value="Unassembled WGS sequence"/>
</dbReference>
<accession>A0A5M3Z5I7</accession>
<keyword evidence="2" id="KW-1185">Reference proteome</keyword>
<sequence length="472" mass="52788">MADSEMVSKTELHTKLSNYPSTDGWDVLVSYSPDELNKQLKKYWGNNAANTAKCTFTRKEGPAHHELDMVYDLTLGAPALEFNTDKAIATLIMSISGTVAVKDDPPEYATKIDGDRCKLHIEVPLASVSGEEGATPASSDTIISFDDDKTATQHIIFHFINKSTTWNVKMSNPDDPALKLMKDAAENLAAYYSEKLQEIDYSLAQISNEKNEHSDLLRPSKFVFGAQKGALNVFIKTKGGVKDGRSNPRFGLDKTCPIPKNFTVSILISRDFFRDQYLAKQIQDNCPNLAKNGVEVDGSATVDSGIALQLKFEEFGDFGLNRWGHDTKFNAQHLENNLSNTPVHLKVGKVGDDLVPKYSWSWEATNKFRLRGAMWDVWPKFTVKIPEHSRTMMTVGTDSKINVELSFKDEDQPTVTYTQEEGLYLKLSKFDIHPPPLDFFMTQNIFAPGKTLIKVSEVMLPSDLVLLGKIEE</sequence>
<organism evidence="1 2">
    <name type="scientific">Aspergillus terreus</name>
    <dbReference type="NCBI Taxonomy" id="33178"/>
    <lineage>
        <taxon>Eukaryota</taxon>
        <taxon>Fungi</taxon>
        <taxon>Dikarya</taxon>
        <taxon>Ascomycota</taxon>
        <taxon>Pezizomycotina</taxon>
        <taxon>Eurotiomycetes</taxon>
        <taxon>Eurotiomycetidae</taxon>
        <taxon>Eurotiales</taxon>
        <taxon>Aspergillaceae</taxon>
        <taxon>Aspergillus</taxon>
        <taxon>Aspergillus subgen. Circumdati</taxon>
    </lineage>
</organism>
<gene>
    <name evidence="1" type="ORF">ATEIFO6365_0007015300</name>
</gene>
<protein>
    <submittedName>
        <fullName evidence="1">Uncharacterized protein</fullName>
    </submittedName>
</protein>
<evidence type="ECO:0000313" key="2">
    <source>
        <dbReference type="Proteomes" id="UP000452235"/>
    </source>
</evidence>
<comment type="caution">
    <text evidence="1">The sequence shown here is derived from an EMBL/GenBank/DDBJ whole genome shotgun (WGS) entry which is preliminary data.</text>
</comment>
<proteinExistence type="predicted"/>
<reference evidence="1 2" key="1">
    <citation type="submission" date="2020-01" db="EMBL/GenBank/DDBJ databases">
        <title>Aspergillus terreus IFO 6365 whole genome shotgun sequence.</title>
        <authorList>
            <person name="Kanamasa S."/>
            <person name="Takahashi H."/>
        </authorList>
    </citation>
    <scope>NUCLEOTIDE SEQUENCE [LARGE SCALE GENOMIC DNA]</scope>
    <source>
        <strain evidence="1 2">IFO 6365</strain>
    </source>
</reference>
<name>A0A5M3Z5I7_ASPTE</name>
<dbReference type="EMBL" id="BLJY01000007">
    <property type="protein sequence ID" value="GFF17604.1"/>
    <property type="molecule type" value="Genomic_DNA"/>
</dbReference>
<dbReference type="OrthoDB" id="5083627at2759"/>